<keyword evidence="2" id="KW-1185">Reference proteome</keyword>
<reference evidence="3" key="1">
    <citation type="submission" date="2025-08" db="UniProtKB">
        <authorList>
            <consortium name="RefSeq"/>
        </authorList>
    </citation>
    <scope>IDENTIFICATION</scope>
    <source>
        <tissue evidence="3">Leaf</tissue>
    </source>
</reference>
<protein>
    <submittedName>
        <fullName evidence="3">Uncharacterized protein LOC125316496</fullName>
    </submittedName>
</protein>
<evidence type="ECO:0000259" key="1">
    <source>
        <dbReference type="Pfam" id="PF24626"/>
    </source>
</evidence>
<organism evidence="2 3">
    <name type="scientific">Rhodamnia argentea</name>
    <dbReference type="NCBI Taxonomy" id="178133"/>
    <lineage>
        <taxon>Eukaryota</taxon>
        <taxon>Viridiplantae</taxon>
        <taxon>Streptophyta</taxon>
        <taxon>Embryophyta</taxon>
        <taxon>Tracheophyta</taxon>
        <taxon>Spermatophyta</taxon>
        <taxon>Magnoliopsida</taxon>
        <taxon>eudicotyledons</taxon>
        <taxon>Gunneridae</taxon>
        <taxon>Pentapetalae</taxon>
        <taxon>rosids</taxon>
        <taxon>malvids</taxon>
        <taxon>Myrtales</taxon>
        <taxon>Myrtaceae</taxon>
        <taxon>Myrtoideae</taxon>
        <taxon>Myrteae</taxon>
        <taxon>Australasian group</taxon>
        <taxon>Rhodamnia</taxon>
    </lineage>
</organism>
<accession>A0ABM3HW30</accession>
<dbReference type="Pfam" id="PF24626">
    <property type="entry name" value="SH3_Tf2-1"/>
    <property type="match status" value="1"/>
</dbReference>
<evidence type="ECO:0000313" key="3">
    <source>
        <dbReference type="RefSeq" id="XP_048140810.1"/>
    </source>
</evidence>
<dbReference type="PANTHER" id="PTHR46148">
    <property type="entry name" value="CHROMO DOMAIN-CONTAINING PROTEIN"/>
    <property type="match status" value="1"/>
</dbReference>
<dbReference type="Proteomes" id="UP000827889">
    <property type="component" value="Chromosome 9"/>
</dbReference>
<proteinExistence type="predicted"/>
<feature type="domain" description="Tf2-1-like SH3-like" evidence="1">
    <location>
        <begin position="56"/>
        <end position="121"/>
    </location>
</feature>
<dbReference type="InterPro" id="IPR056924">
    <property type="entry name" value="SH3_Tf2-1"/>
</dbReference>
<dbReference type="GeneID" id="125316496"/>
<name>A0ABM3HW30_9MYRT</name>
<evidence type="ECO:0000313" key="2">
    <source>
        <dbReference type="Proteomes" id="UP000827889"/>
    </source>
</evidence>
<sequence>MPLYWDEVGERKIIGLELVQQSLEAIKVIRDIMKTAHSHQKSYADKRRRSLGFQVGDHVFLKVYPMRGTSHFGKKGKLNPRYVGPFEIPKRIRNLACRLTLPPGLARVHKVFYVLMLKKYKPDPTHVLSYKEIELGEQAAYVECLIRIVDRKELVLQNKTIPLVKVTW</sequence>
<dbReference type="RefSeq" id="XP_048140810.1">
    <property type="nucleotide sequence ID" value="XM_048284853.1"/>
</dbReference>
<gene>
    <name evidence="3" type="primary">LOC125316496</name>
</gene>
<dbReference type="PANTHER" id="PTHR46148:SF60">
    <property type="entry name" value="CHROMO DOMAIN-CONTAINING PROTEIN"/>
    <property type="match status" value="1"/>
</dbReference>